<comment type="caution">
    <text evidence="1">The sequence shown here is derived from an EMBL/GenBank/DDBJ whole genome shotgun (WGS) entry which is preliminary data.</text>
</comment>
<dbReference type="PANTHER" id="PTHR31891:SF1">
    <property type="entry name" value="FORMAMIDASE C869.04-RELATED"/>
    <property type="match status" value="1"/>
</dbReference>
<sequence>MLTISRDKVYDRLDKNIPPSAICESWETVIFETRDCYDDSVTSEERPLGDREDVLVNPATGPLYINGADAGDVLKVEILDISLHSRGVMCASFSWGIFAGRLPEAKAVMYEIEGDKIRFDDMLLLDCCPMIGVIGTAPVGEGIATSVPGVHGGNMDCRKIGAGTVLYLPVAVPGALLSMGDLHALMGDGEVFGCGLEIAGTVTVRVSVLKEIPIPTPFLITRDAVITIRSAATVFEAGKTAARLMEEFVRRVTGLEEVKSEMLMSLVSHMSVCQIVDPLMTARVEFPRNILERYE</sequence>
<evidence type="ECO:0000313" key="2">
    <source>
        <dbReference type="Proteomes" id="UP000436047"/>
    </source>
</evidence>
<accession>A0A6N7W532</accession>
<dbReference type="RefSeq" id="WP_154466748.1">
    <property type="nucleotide sequence ID" value="NZ_JAXDZL010000190.1"/>
</dbReference>
<evidence type="ECO:0000313" key="1">
    <source>
        <dbReference type="EMBL" id="MSS90346.1"/>
    </source>
</evidence>
<dbReference type="Gene3D" id="2.60.120.580">
    <property type="entry name" value="Acetamidase/Formamidase-like domains"/>
    <property type="match status" value="1"/>
</dbReference>
<keyword evidence="2" id="KW-1185">Reference proteome</keyword>
<dbReference type="EMBL" id="VUMI01000036">
    <property type="protein sequence ID" value="MSS90346.1"/>
    <property type="molecule type" value="Genomic_DNA"/>
</dbReference>
<proteinExistence type="predicted"/>
<dbReference type="GO" id="GO:0016811">
    <property type="term" value="F:hydrolase activity, acting on carbon-nitrogen (but not peptide) bonds, in linear amides"/>
    <property type="evidence" value="ECO:0007669"/>
    <property type="project" value="InterPro"/>
</dbReference>
<gene>
    <name evidence="1" type="ORF">FYJ45_19295</name>
</gene>
<name>A0A6N7W532_9FIRM</name>
<reference evidence="1 2" key="1">
    <citation type="submission" date="2019-08" db="EMBL/GenBank/DDBJ databases">
        <title>In-depth cultivation of the pig gut microbiome towards novel bacterial diversity and tailored functional studies.</title>
        <authorList>
            <person name="Wylensek D."/>
            <person name="Hitch T.C.A."/>
            <person name="Clavel T."/>
        </authorList>
    </citation>
    <scope>NUCLEOTIDE SEQUENCE [LARGE SCALE GENOMIC DNA]</scope>
    <source>
        <strain evidence="1 2">WCA-389-WT-23B</strain>
    </source>
</reference>
<organism evidence="1 2">
    <name type="scientific">Eisenbergiella porci</name>
    <dbReference type="NCBI Taxonomy" id="2652274"/>
    <lineage>
        <taxon>Bacteria</taxon>
        <taxon>Bacillati</taxon>
        <taxon>Bacillota</taxon>
        <taxon>Clostridia</taxon>
        <taxon>Lachnospirales</taxon>
        <taxon>Lachnospiraceae</taxon>
        <taxon>Eisenbergiella</taxon>
    </lineage>
</organism>
<dbReference type="PANTHER" id="PTHR31891">
    <property type="entry name" value="FORMAMIDASE C869.04-RELATED"/>
    <property type="match status" value="1"/>
</dbReference>
<dbReference type="Pfam" id="PF03069">
    <property type="entry name" value="FmdA_AmdA"/>
    <property type="match status" value="2"/>
</dbReference>
<dbReference type="Gene3D" id="3.10.28.20">
    <property type="entry name" value="Acetamidase/Formamidase-like domains"/>
    <property type="match status" value="1"/>
</dbReference>
<protein>
    <submittedName>
        <fullName evidence="1">Acetamidase</fullName>
    </submittedName>
</protein>
<dbReference type="Proteomes" id="UP000436047">
    <property type="component" value="Unassembled WGS sequence"/>
</dbReference>
<dbReference type="AlphaFoldDB" id="A0A6N7W532"/>
<dbReference type="Gene3D" id="2.40.10.120">
    <property type="match status" value="1"/>
</dbReference>
<dbReference type="InterPro" id="IPR004304">
    <property type="entry name" value="FmdA_AmdA"/>
</dbReference>
<dbReference type="SUPFAM" id="SSF141130">
    <property type="entry name" value="Acetamidase/Formamidase-like"/>
    <property type="match status" value="1"/>
</dbReference>
<dbReference type="GeneID" id="86055180"/>